<dbReference type="NCBIfam" id="TIGR04192">
    <property type="entry name" value="GRASP_w_spasm"/>
    <property type="match status" value="1"/>
</dbReference>
<proteinExistence type="predicted"/>
<gene>
    <name evidence="1" type="primary">gwsG</name>
    <name evidence="1" type="ORF">DRF59_10765</name>
</gene>
<sequence>MILILSRSDDGSTNKIIDWLFLFGKKFIRLNGNKANYEIKRINNNEVIVSIEGNEINILEASSVWYRRNGFGHTSFEYTLSKNALKDVLKREIDQFYVYDQIRDEFRVIFEYINFLIETKIPNRLGSFFKREINKMITLYHAEQSGFQIPTSYILSKKEDLREKQGLVTKALKDGVYLLGKEYEYYSYTERITDEIVESTFESSFLPSLFQKEIKKKYELRVFYLKGEIFSTVIFSQQKATSAVDFRKDGHSIRYIPYSLPDDIREKINNLMTKLNHNIGAIDLIVDINDNYIFLEINPGGQFSYYSDMCNFYIEKKIAEIL</sequence>
<dbReference type="InterPro" id="IPR026455">
    <property type="entry name" value="GRASP_w_spasm"/>
</dbReference>
<dbReference type="AlphaFoldDB" id="A0A3D9CM14"/>
<accession>A0A3D9CM14</accession>
<dbReference type="EMBL" id="QNUE01000007">
    <property type="protein sequence ID" value="REC66791.1"/>
    <property type="molecule type" value="Genomic_DNA"/>
</dbReference>
<protein>
    <submittedName>
        <fullName evidence="1">Grasp-with-spasm system ATP-grasp peptide maturase</fullName>
    </submittedName>
</protein>
<comment type="caution">
    <text evidence="1">The sequence shown here is derived from an EMBL/GenBank/DDBJ whole genome shotgun (WGS) entry which is preliminary data.</text>
</comment>
<dbReference type="OrthoDB" id="583309at2"/>
<evidence type="ECO:0000313" key="2">
    <source>
        <dbReference type="Proteomes" id="UP000256769"/>
    </source>
</evidence>
<name>A0A3D9CM14_9FLAO</name>
<dbReference type="Proteomes" id="UP000256769">
    <property type="component" value="Unassembled WGS sequence"/>
</dbReference>
<reference evidence="1 2" key="1">
    <citation type="journal article" date="2007" name="Int. J. Syst. Evol. Microbiol.">
        <title>Chryseobacterium flavum sp. nov., isolated from polluted soil.</title>
        <authorList>
            <person name="Zhou Y."/>
            <person name="Dong J."/>
            <person name="Wang X."/>
            <person name="Huang X."/>
            <person name="Zhang K.Y."/>
            <person name="Zhang Y.Q."/>
            <person name="Guo Y.F."/>
            <person name="Lai R."/>
            <person name="Li W.J."/>
        </authorList>
    </citation>
    <scope>NUCLEOTIDE SEQUENCE [LARGE SCALE GENOMIC DNA]</scope>
    <source>
        <strain evidence="1 2">KCTC 12877</strain>
    </source>
</reference>
<dbReference type="Gene3D" id="3.30.470.20">
    <property type="entry name" value="ATP-grasp fold, B domain"/>
    <property type="match status" value="1"/>
</dbReference>
<organism evidence="1 2">
    <name type="scientific">Chryseobacterium flavum</name>
    <dbReference type="NCBI Taxonomy" id="415851"/>
    <lineage>
        <taxon>Bacteria</taxon>
        <taxon>Pseudomonadati</taxon>
        <taxon>Bacteroidota</taxon>
        <taxon>Flavobacteriia</taxon>
        <taxon>Flavobacteriales</taxon>
        <taxon>Weeksellaceae</taxon>
        <taxon>Chryseobacterium group</taxon>
        <taxon>Chryseobacterium</taxon>
    </lineage>
</organism>
<evidence type="ECO:0000313" key="1">
    <source>
        <dbReference type="EMBL" id="REC66791.1"/>
    </source>
</evidence>
<keyword evidence="2" id="KW-1185">Reference proteome</keyword>
<dbReference type="SUPFAM" id="SSF56059">
    <property type="entry name" value="Glutathione synthetase ATP-binding domain-like"/>
    <property type="match status" value="1"/>
</dbReference>
<dbReference type="RefSeq" id="WP_115959535.1">
    <property type="nucleotide sequence ID" value="NZ_DAIMBR010000008.1"/>
</dbReference>